<accession>A0A9P5YLP6</accession>
<organism evidence="1 2">
    <name type="scientific">Pholiota conissans</name>
    <dbReference type="NCBI Taxonomy" id="109636"/>
    <lineage>
        <taxon>Eukaryota</taxon>
        <taxon>Fungi</taxon>
        <taxon>Dikarya</taxon>
        <taxon>Basidiomycota</taxon>
        <taxon>Agaricomycotina</taxon>
        <taxon>Agaricomycetes</taxon>
        <taxon>Agaricomycetidae</taxon>
        <taxon>Agaricales</taxon>
        <taxon>Agaricineae</taxon>
        <taxon>Strophariaceae</taxon>
        <taxon>Pholiota</taxon>
    </lineage>
</organism>
<name>A0A9P5YLP6_9AGAR</name>
<proteinExistence type="predicted"/>
<comment type="caution">
    <text evidence="1">The sequence shown here is derived from an EMBL/GenBank/DDBJ whole genome shotgun (WGS) entry which is preliminary data.</text>
</comment>
<dbReference type="EMBL" id="MU156280">
    <property type="protein sequence ID" value="KAF9470116.1"/>
    <property type="molecule type" value="Genomic_DNA"/>
</dbReference>
<reference evidence="1" key="1">
    <citation type="submission" date="2020-11" db="EMBL/GenBank/DDBJ databases">
        <authorList>
            <consortium name="DOE Joint Genome Institute"/>
            <person name="Ahrendt S."/>
            <person name="Riley R."/>
            <person name="Andreopoulos W."/>
            <person name="Labutti K."/>
            <person name="Pangilinan J."/>
            <person name="Ruiz-Duenas F.J."/>
            <person name="Barrasa J.M."/>
            <person name="Sanchez-Garcia M."/>
            <person name="Camarero S."/>
            <person name="Miyauchi S."/>
            <person name="Serrano A."/>
            <person name="Linde D."/>
            <person name="Babiker R."/>
            <person name="Drula E."/>
            <person name="Ayuso-Fernandez I."/>
            <person name="Pacheco R."/>
            <person name="Padilla G."/>
            <person name="Ferreira P."/>
            <person name="Barriuso J."/>
            <person name="Kellner H."/>
            <person name="Castanera R."/>
            <person name="Alfaro M."/>
            <person name="Ramirez L."/>
            <person name="Pisabarro A.G."/>
            <person name="Kuo A."/>
            <person name="Tritt A."/>
            <person name="Lipzen A."/>
            <person name="He G."/>
            <person name="Yan M."/>
            <person name="Ng V."/>
            <person name="Cullen D."/>
            <person name="Martin F."/>
            <person name="Rosso M.-N."/>
            <person name="Henrissat B."/>
            <person name="Hibbett D."/>
            <person name="Martinez A.T."/>
            <person name="Grigoriev I.V."/>
        </authorList>
    </citation>
    <scope>NUCLEOTIDE SEQUENCE</scope>
    <source>
        <strain evidence="1">CIRM-BRFM 674</strain>
    </source>
</reference>
<feature type="non-terminal residue" evidence="1">
    <location>
        <position position="91"/>
    </location>
</feature>
<evidence type="ECO:0000313" key="1">
    <source>
        <dbReference type="EMBL" id="KAF9470116.1"/>
    </source>
</evidence>
<dbReference type="Proteomes" id="UP000807469">
    <property type="component" value="Unassembled WGS sequence"/>
</dbReference>
<keyword evidence="2" id="KW-1185">Reference proteome</keyword>
<sequence length="91" mass="10306">GSGERPAELSKWMTPAASRKYSQPPRIEDIAEFGGRWRHWWNGMQPKWRRSSEVNTLPLPLSSATGKQDIGSLKKAGPNGFSLLLVSLKWW</sequence>
<gene>
    <name evidence="1" type="ORF">BDN70DRAFT_767263</name>
</gene>
<feature type="non-terminal residue" evidence="1">
    <location>
        <position position="1"/>
    </location>
</feature>
<dbReference type="OrthoDB" id="3250313at2759"/>
<dbReference type="AlphaFoldDB" id="A0A9P5YLP6"/>
<protein>
    <submittedName>
        <fullName evidence="1">Uncharacterized protein</fullName>
    </submittedName>
</protein>
<evidence type="ECO:0000313" key="2">
    <source>
        <dbReference type="Proteomes" id="UP000807469"/>
    </source>
</evidence>